<proteinExistence type="predicted"/>
<dbReference type="Proteomes" id="UP000481153">
    <property type="component" value="Unassembled WGS sequence"/>
</dbReference>
<evidence type="ECO:0000256" key="1">
    <source>
        <dbReference type="SAM" id="MobiDB-lite"/>
    </source>
</evidence>
<dbReference type="AlphaFoldDB" id="A0A6G0WSK6"/>
<dbReference type="EMBL" id="VJMJ01000154">
    <property type="protein sequence ID" value="KAF0730416.1"/>
    <property type="molecule type" value="Genomic_DNA"/>
</dbReference>
<evidence type="ECO:0000256" key="2">
    <source>
        <dbReference type="SAM" id="Phobius"/>
    </source>
</evidence>
<keyword evidence="2" id="KW-1133">Transmembrane helix</keyword>
<accession>A0A6G0WSK6</accession>
<protein>
    <submittedName>
        <fullName evidence="3">Uncharacterized protein</fullName>
    </submittedName>
</protein>
<keyword evidence="2" id="KW-0472">Membrane</keyword>
<comment type="caution">
    <text evidence="3">The sequence shown here is derived from an EMBL/GenBank/DDBJ whole genome shotgun (WGS) entry which is preliminary data.</text>
</comment>
<name>A0A6G0WSK6_9STRA</name>
<gene>
    <name evidence="3" type="ORF">Ae201684_012118</name>
</gene>
<evidence type="ECO:0000313" key="3">
    <source>
        <dbReference type="EMBL" id="KAF0730416.1"/>
    </source>
</evidence>
<keyword evidence="2" id="KW-0812">Transmembrane</keyword>
<organism evidence="3 4">
    <name type="scientific">Aphanomyces euteiches</name>
    <dbReference type="NCBI Taxonomy" id="100861"/>
    <lineage>
        <taxon>Eukaryota</taxon>
        <taxon>Sar</taxon>
        <taxon>Stramenopiles</taxon>
        <taxon>Oomycota</taxon>
        <taxon>Saprolegniomycetes</taxon>
        <taxon>Saprolegniales</taxon>
        <taxon>Verrucalvaceae</taxon>
        <taxon>Aphanomyces</taxon>
    </lineage>
</organism>
<evidence type="ECO:0000313" key="4">
    <source>
        <dbReference type="Proteomes" id="UP000481153"/>
    </source>
</evidence>
<keyword evidence="4" id="KW-1185">Reference proteome</keyword>
<feature type="transmembrane region" description="Helical" evidence="2">
    <location>
        <begin position="42"/>
        <end position="63"/>
    </location>
</feature>
<feature type="region of interest" description="Disordered" evidence="1">
    <location>
        <begin position="197"/>
        <end position="219"/>
    </location>
</feature>
<sequence length="219" mass="24528">MQYKSTLSVVPKRSNESSNWKLKHVCRARLTKAFRSGDDPTIMAIFLLFCLGLFVASGCLGHLSVETTTPSAFPAVPMSFQSIPLMAQAPVMGFSIHDPYPTCHSRVNYNDDSLHDCSYSTRELALSIAGSNICHEDNVDSNTLEDEMEEHNSLELSWRSRLDTFQLMSIGSAKVLYGGSQGVWHLRSLNLWTPPSPKRSHGHAEWLYKRTNPTRHGQS</sequence>
<reference evidence="3 4" key="1">
    <citation type="submission" date="2019-07" db="EMBL/GenBank/DDBJ databases">
        <title>Genomics analysis of Aphanomyces spp. identifies a new class of oomycete effector associated with host adaptation.</title>
        <authorList>
            <person name="Gaulin E."/>
        </authorList>
    </citation>
    <scope>NUCLEOTIDE SEQUENCE [LARGE SCALE GENOMIC DNA]</scope>
    <source>
        <strain evidence="3 4">ATCC 201684</strain>
    </source>
</reference>